<sequence length="657" mass="76590">MYLYHIIFLTNIFFNLFLSFFFPNLIQITLAYKFTKDHGTFVTFDTSNNKTHGNFLIEMVSSRKVQSFTNRSRRSKSKISPTTPRGSLTKKTSKRRVKGKEEEPKTQENVKKNQLLENFGVDLGDFGQDLYEWLWPKNDSSDDKATKILSSMKMDNRFLQSRFVSEPEKKTNSRYNNYIHAYLLHNYGTYNWQVRNKYLGPQWYPTFMHLHIIYYRLFLYILINNPIDDEKGKETKPGILCLRRIKFEVYTLIGAKLLRYTMLFLLRYIRLGIPSEIKTRYLTDLLKQDYMSIACSMPCNQIEFGDNKNDPLNQTYPIRNSFEAMGYPYSDQLFYSESDSEGLWSPSKLVDPGVFSRLSKKNRSKLVCVAASLHPEYALQIVKNVAFAAGYKSERELLTNFCLNLSFTSRGARSFISKLKEERLSDEKLRLAAKLYKQSQLPTSLKSAMDTLVQVPYISGLVKRHLESGRKTMSLKRARMILKRVRSEVELLPEDMVLWDILKDLISRKVLNAPSRLYKQVAKQILPLKNYLSPTLKQEIENRGVDPTKLYNDTNGLPEDLESIPWEERVDLARKIRKNVKNIWLENRRHSFEETGILLVDALSATAGYKDINNVLTIVSMLSKPPATKVEKFSRQPGPEFEHSPKLEFKDFKNKIM</sequence>
<evidence type="ECO:0000256" key="1">
    <source>
        <dbReference type="SAM" id="MobiDB-lite"/>
    </source>
</evidence>
<evidence type="ECO:0000313" key="4">
    <source>
        <dbReference type="Proteomes" id="UP000001949"/>
    </source>
</evidence>
<dbReference type="EMBL" id="AAGK01000001">
    <property type="protein sequence ID" value="EAN33825.1"/>
    <property type="molecule type" value="Genomic_DNA"/>
</dbReference>
<feature type="region of interest" description="Disordered" evidence="1">
    <location>
        <begin position="66"/>
        <end position="111"/>
    </location>
</feature>
<dbReference type="VEuPathDB" id="PiroplasmaDB:TpMuguga_01g00587"/>
<gene>
    <name evidence="3" type="ordered locus">TP01_0587</name>
</gene>
<proteinExistence type="predicted"/>
<comment type="caution">
    <text evidence="3">The sequence shown here is derived from an EMBL/GenBank/DDBJ whole genome shotgun (WGS) entry which is preliminary data.</text>
</comment>
<feature type="compositionally biased region" description="Polar residues" evidence="1">
    <location>
        <begin position="78"/>
        <end position="90"/>
    </location>
</feature>
<keyword evidence="2" id="KW-0472">Membrane</keyword>
<organism evidence="3 4">
    <name type="scientific">Theileria parva</name>
    <name type="common">East coast fever infection agent</name>
    <dbReference type="NCBI Taxonomy" id="5875"/>
    <lineage>
        <taxon>Eukaryota</taxon>
        <taxon>Sar</taxon>
        <taxon>Alveolata</taxon>
        <taxon>Apicomplexa</taxon>
        <taxon>Aconoidasida</taxon>
        <taxon>Piroplasmida</taxon>
        <taxon>Theileriidae</taxon>
        <taxon>Theileria</taxon>
    </lineage>
</organism>
<name>Q4N883_THEPA</name>
<dbReference type="AlphaFoldDB" id="Q4N883"/>
<dbReference type="Proteomes" id="UP000001949">
    <property type="component" value="Unassembled WGS sequence"/>
</dbReference>
<dbReference type="OMA" id="YEWLWPK"/>
<accession>Q4N883</accession>
<keyword evidence="2" id="KW-1133">Transmembrane helix</keyword>
<dbReference type="KEGG" id="tpv:TP01_0587"/>
<feature type="transmembrane region" description="Helical" evidence="2">
    <location>
        <begin position="6"/>
        <end position="26"/>
    </location>
</feature>
<reference evidence="3 4" key="1">
    <citation type="journal article" date="2005" name="Science">
        <title>Genome sequence of Theileria parva, a bovine pathogen that transforms lymphocytes.</title>
        <authorList>
            <person name="Gardner M.J."/>
            <person name="Bishop R."/>
            <person name="Shah T."/>
            <person name="de Villiers E.P."/>
            <person name="Carlton J.M."/>
            <person name="Hall N."/>
            <person name="Ren Q."/>
            <person name="Paulsen I.T."/>
            <person name="Pain A."/>
            <person name="Berriman M."/>
            <person name="Wilson R.J.M."/>
            <person name="Sato S."/>
            <person name="Ralph S.A."/>
            <person name="Mann D.J."/>
            <person name="Xiong Z."/>
            <person name="Shallom S.J."/>
            <person name="Weidman J."/>
            <person name="Jiang L."/>
            <person name="Lynn J."/>
            <person name="Weaver B."/>
            <person name="Shoaibi A."/>
            <person name="Domingo A.R."/>
            <person name="Wasawo D."/>
            <person name="Crabtree J."/>
            <person name="Wortman J.R."/>
            <person name="Haas B."/>
            <person name="Angiuoli S.V."/>
            <person name="Creasy T.H."/>
            <person name="Lu C."/>
            <person name="Suh B."/>
            <person name="Silva J.C."/>
            <person name="Utterback T.R."/>
            <person name="Feldblyum T.V."/>
            <person name="Pertea M."/>
            <person name="Allen J."/>
            <person name="Nierman W.C."/>
            <person name="Taracha E.L.N."/>
            <person name="Salzberg S.L."/>
            <person name="White O.R."/>
            <person name="Fitzhugh H.A."/>
            <person name="Morzaria S."/>
            <person name="Venter J.C."/>
            <person name="Fraser C.M."/>
            <person name="Nene V."/>
        </authorList>
    </citation>
    <scope>NUCLEOTIDE SEQUENCE [LARGE SCALE GENOMIC DNA]</scope>
    <source>
        <strain evidence="3 4">Muguga</strain>
    </source>
</reference>
<dbReference type="InParanoid" id="Q4N883"/>
<evidence type="ECO:0000256" key="2">
    <source>
        <dbReference type="SAM" id="Phobius"/>
    </source>
</evidence>
<dbReference type="eggNOG" id="ENOG502TN7P">
    <property type="taxonomic scope" value="Eukaryota"/>
</dbReference>
<keyword evidence="4" id="KW-1185">Reference proteome</keyword>
<evidence type="ECO:0000313" key="3">
    <source>
        <dbReference type="EMBL" id="EAN33825.1"/>
    </source>
</evidence>
<protein>
    <submittedName>
        <fullName evidence="3">Uncharacterized protein</fullName>
    </submittedName>
</protein>
<feature type="compositionally biased region" description="Basic and acidic residues" evidence="1">
    <location>
        <begin position="99"/>
        <end position="111"/>
    </location>
</feature>
<keyword evidence="2" id="KW-0812">Transmembrane</keyword>